<evidence type="ECO:0000313" key="14">
    <source>
        <dbReference type="Proteomes" id="UP000007110"/>
    </source>
</evidence>
<dbReference type="PANTHER" id="PTHR11136:SF5">
    <property type="entry name" value="FOLYLPOLYGLUTAMATE SYNTHASE, MITOCHONDRIAL"/>
    <property type="match status" value="1"/>
</dbReference>
<dbReference type="GO" id="GO:0005524">
    <property type="term" value="F:ATP binding"/>
    <property type="evidence" value="ECO:0007669"/>
    <property type="project" value="UniProtKB-KW"/>
</dbReference>
<evidence type="ECO:0000256" key="2">
    <source>
        <dbReference type="ARBA" id="ARBA00008276"/>
    </source>
</evidence>
<evidence type="ECO:0000256" key="1">
    <source>
        <dbReference type="ARBA" id="ARBA00005150"/>
    </source>
</evidence>
<keyword evidence="6" id="KW-0479">Metal-binding</keyword>
<reference evidence="14" key="1">
    <citation type="submission" date="2015-02" db="EMBL/GenBank/DDBJ databases">
        <title>Genome sequencing for Strongylocentrotus purpuratus.</title>
        <authorList>
            <person name="Murali S."/>
            <person name="Liu Y."/>
            <person name="Vee V."/>
            <person name="English A."/>
            <person name="Wang M."/>
            <person name="Skinner E."/>
            <person name="Han Y."/>
            <person name="Muzny D.M."/>
            <person name="Worley K.C."/>
            <person name="Gibbs R.A."/>
        </authorList>
    </citation>
    <scope>NUCLEOTIDE SEQUENCE</scope>
</reference>
<evidence type="ECO:0000256" key="12">
    <source>
        <dbReference type="ARBA" id="ARBA00047493"/>
    </source>
</evidence>
<evidence type="ECO:0000256" key="11">
    <source>
        <dbReference type="ARBA" id="ARBA00030876"/>
    </source>
</evidence>
<dbReference type="PROSITE" id="PS01012">
    <property type="entry name" value="FOLYLPOLYGLU_SYNT_2"/>
    <property type="match status" value="1"/>
</dbReference>
<evidence type="ECO:0000256" key="6">
    <source>
        <dbReference type="ARBA" id="ARBA00022723"/>
    </source>
</evidence>
<dbReference type="GO" id="GO:0005737">
    <property type="term" value="C:cytoplasm"/>
    <property type="evidence" value="ECO:0000318"/>
    <property type="project" value="GO_Central"/>
</dbReference>
<dbReference type="FunFam" id="3.40.1190.10:FF:000017">
    <property type="entry name" value="Folylpolyglutamate synthase"/>
    <property type="match status" value="1"/>
</dbReference>
<dbReference type="Proteomes" id="UP000007110">
    <property type="component" value="Unassembled WGS sequence"/>
</dbReference>
<evidence type="ECO:0000256" key="5">
    <source>
        <dbReference type="ARBA" id="ARBA00022598"/>
    </source>
</evidence>
<comment type="pathway">
    <text evidence="1">Cofactor biosynthesis; tetrahydrofolylpolyglutamate biosynthesis.</text>
</comment>
<reference evidence="13" key="2">
    <citation type="submission" date="2021-01" db="UniProtKB">
        <authorList>
            <consortium name="EnsemblMetazoa"/>
        </authorList>
    </citation>
    <scope>IDENTIFICATION</scope>
</reference>
<comment type="similarity">
    <text evidence="2">Belongs to the folylpolyglutamate synthase family.</text>
</comment>
<dbReference type="GeneID" id="105445392"/>
<evidence type="ECO:0000256" key="9">
    <source>
        <dbReference type="ARBA" id="ARBA00022842"/>
    </source>
</evidence>
<sequence>MDSKVDVGNAGREAGLSDTPIGEELYQLFLKKHQELANDRQENRPDLDELRKFLISDYRICLERLGITRKDLDALSCIHVAGTKGKGSTCAMTERILRTYGYKTGIISSPPLLDIRERVRINGAPVSRAMYGRYGVECLELLEKNKTKFGQTISSGIGPYSLFTFIAYYILVKEKVDVAVVEVGLGGEYDSTNVLWSPTVTGVSSLAVEHVSQLGDTLAKISWHKSGIFKDGRPALTAPQREEAMTVLVQRAKERNAPLRVCPPLGDYECNGVSVKLGLAGKHQRINAALAVQLTKTWLDEKAPGRVQFQGPQDVDISGNSTIGDKLDDGKVQRATPFVLPDEFLQGFELSKWPGRNQIIRKTGVTYYIDIAHTKNSVAFCKNWFEEEASNEAKMIPGVIKKVLIFNLGGDRDGYTILRPLAEYGFDAVVFSVMRTVASQENEVRDYKTIQLLDDQLMKCHQHLATFKKLHGDICNSFQDQQCHRDVMQAPIFKVTPSATEAIQWVLGSRMCLDDRESMDMPDGGGFLHEADHLQVLVTGSNFLAGSVIHVIEPNMFDKVEY</sequence>
<dbReference type="InterPro" id="IPR018109">
    <property type="entry name" value="Folylpolyglutamate_synth_CS"/>
</dbReference>
<dbReference type="GO" id="GO:0004326">
    <property type="term" value="F:tetrahydrofolylpolyglutamate synthase activity"/>
    <property type="evidence" value="ECO:0000318"/>
    <property type="project" value="GO_Central"/>
</dbReference>
<dbReference type="SUPFAM" id="SSF53244">
    <property type="entry name" value="MurD-like peptide ligases, peptide-binding domain"/>
    <property type="match status" value="1"/>
</dbReference>
<keyword evidence="5" id="KW-0436">Ligase</keyword>
<evidence type="ECO:0000256" key="7">
    <source>
        <dbReference type="ARBA" id="ARBA00022741"/>
    </source>
</evidence>
<keyword evidence="9" id="KW-0460">Magnesium</keyword>
<evidence type="ECO:0000256" key="4">
    <source>
        <dbReference type="ARBA" id="ARBA00022563"/>
    </source>
</evidence>
<protein>
    <recommendedName>
        <fullName evidence="3">tetrahydrofolate synthase</fullName>
        <ecNumber evidence="3">6.3.2.17</ecNumber>
    </recommendedName>
    <alternativeName>
        <fullName evidence="11">Folylpoly-gamma-glutamate synthetase</fullName>
    </alternativeName>
    <alternativeName>
        <fullName evidence="10">Tetrahydrofolylpolyglutamate synthase</fullName>
    </alternativeName>
</protein>
<name>A0A7M7MYJ5_STRPU</name>
<dbReference type="GO" id="GO:0005739">
    <property type="term" value="C:mitochondrion"/>
    <property type="evidence" value="ECO:0000318"/>
    <property type="project" value="GO_Central"/>
</dbReference>
<dbReference type="GO" id="GO:0006730">
    <property type="term" value="P:one-carbon metabolic process"/>
    <property type="evidence" value="ECO:0007669"/>
    <property type="project" value="UniProtKB-KW"/>
</dbReference>
<keyword evidence="4" id="KW-0554">One-carbon metabolism</keyword>
<dbReference type="PANTHER" id="PTHR11136">
    <property type="entry name" value="FOLYLPOLYGLUTAMATE SYNTHASE-RELATED"/>
    <property type="match status" value="1"/>
</dbReference>
<keyword evidence="14" id="KW-1185">Reference proteome</keyword>
<dbReference type="Gene3D" id="3.90.190.20">
    <property type="entry name" value="Mur ligase, C-terminal domain"/>
    <property type="match status" value="1"/>
</dbReference>
<keyword evidence="7" id="KW-0547">Nucleotide-binding</keyword>
<keyword evidence="8" id="KW-0067">ATP-binding</keyword>
<dbReference type="RefSeq" id="XP_030828504.1">
    <property type="nucleotide sequence ID" value="XM_030972644.1"/>
</dbReference>
<dbReference type="PROSITE" id="PS01011">
    <property type="entry name" value="FOLYLPOLYGLU_SYNT_1"/>
    <property type="match status" value="1"/>
</dbReference>
<dbReference type="GO" id="GO:0005829">
    <property type="term" value="C:cytosol"/>
    <property type="evidence" value="ECO:0000318"/>
    <property type="project" value="GO_Central"/>
</dbReference>
<proteinExistence type="inferred from homology"/>
<dbReference type="InParanoid" id="A0A7M7MYJ5"/>
<dbReference type="EC" id="6.3.2.17" evidence="3"/>
<dbReference type="GO" id="GO:0046872">
    <property type="term" value="F:metal ion binding"/>
    <property type="evidence" value="ECO:0007669"/>
    <property type="project" value="UniProtKB-KW"/>
</dbReference>
<dbReference type="InterPro" id="IPR001645">
    <property type="entry name" value="Folylpolyglutamate_synth"/>
</dbReference>
<comment type="catalytic activity">
    <reaction evidence="12">
        <text>(6S)-5,6,7,8-tetrahydrofolyl-(gamma-L-Glu)(n) + L-glutamate + ATP = (6S)-5,6,7,8-tetrahydrofolyl-(gamma-L-Glu)(n+1) + ADP + phosphate + H(+)</text>
        <dbReference type="Rhea" id="RHEA:10580"/>
        <dbReference type="Rhea" id="RHEA-COMP:14738"/>
        <dbReference type="Rhea" id="RHEA-COMP:14740"/>
        <dbReference type="ChEBI" id="CHEBI:15378"/>
        <dbReference type="ChEBI" id="CHEBI:29985"/>
        <dbReference type="ChEBI" id="CHEBI:30616"/>
        <dbReference type="ChEBI" id="CHEBI:43474"/>
        <dbReference type="ChEBI" id="CHEBI:141005"/>
        <dbReference type="ChEBI" id="CHEBI:456216"/>
        <dbReference type="EC" id="6.3.2.17"/>
    </reaction>
</comment>
<evidence type="ECO:0000256" key="8">
    <source>
        <dbReference type="ARBA" id="ARBA00022840"/>
    </source>
</evidence>
<dbReference type="OrthoDB" id="5212574at2759"/>
<organism evidence="13 14">
    <name type="scientific">Strongylocentrotus purpuratus</name>
    <name type="common">Purple sea urchin</name>
    <dbReference type="NCBI Taxonomy" id="7668"/>
    <lineage>
        <taxon>Eukaryota</taxon>
        <taxon>Metazoa</taxon>
        <taxon>Echinodermata</taxon>
        <taxon>Eleutherozoa</taxon>
        <taxon>Echinozoa</taxon>
        <taxon>Echinoidea</taxon>
        <taxon>Euechinoidea</taxon>
        <taxon>Echinacea</taxon>
        <taxon>Camarodonta</taxon>
        <taxon>Echinidea</taxon>
        <taxon>Strongylocentrotidae</taxon>
        <taxon>Strongylocentrotus</taxon>
    </lineage>
</organism>
<dbReference type="GO" id="GO:0046901">
    <property type="term" value="P:tetrahydrofolylpolyglutamate biosynthetic process"/>
    <property type="evidence" value="ECO:0000318"/>
    <property type="project" value="GO_Central"/>
</dbReference>
<dbReference type="UniPathway" id="UPA00850"/>
<dbReference type="InterPro" id="IPR036565">
    <property type="entry name" value="Mur-like_cat_sf"/>
</dbReference>
<evidence type="ECO:0000256" key="3">
    <source>
        <dbReference type="ARBA" id="ARBA00013025"/>
    </source>
</evidence>
<dbReference type="NCBIfam" id="TIGR01499">
    <property type="entry name" value="folC"/>
    <property type="match status" value="1"/>
</dbReference>
<dbReference type="EnsemblMetazoa" id="XM_030972644">
    <property type="protein sequence ID" value="XP_030828504"/>
    <property type="gene ID" value="LOC105445392"/>
</dbReference>
<dbReference type="KEGG" id="spu:105445392"/>
<dbReference type="InterPro" id="IPR036615">
    <property type="entry name" value="Mur_ligase_C_dom_sf"/>
</dbReference>
<evidence type="ECO:0000256" key="10">
    <source>
        <dbReference type="ARBA" id="ARBA00030592"/>
    </source>
</evidence>
<dbReference type="Gene3D" id="3.40.1190.10">
    <property type="entry name" value="Mur-like, catalytic domain"/>
    <property type="match status" value="1"/>
</dbReference>
<dbReference type="AlphaFoldDB" id="A0A7M7MYJ5"/>
<evidence type="ECO:0000313" key="13">
    <source>
        <dbReference type="EnsemblMetazoa" id="XP_030828504"/>
    </source>
</evidence>
<accession>A0A7M7MYJ5</accession>
<dbReference type="SUPFAM" id="SSF53623">
    <property type="entry name" value="MurD-like peptide ligases, catalytic domain"/>
    <property type="match status" value="1"/>
</dbReference>
<dbReference type="OMA" id="YLEAYAM"/>